<feature type="transmembrane region" description="Helical" evidence="2">
    <location>
        <begin position="111"/>
        <end position="134"/>
    </location>
</feature>
<evidence type="ECO:0000313" key="5">
    <source>
        <dbReference type="Proteomes" id="UP001215598"/>
    </source>
</evidence>
<evidence type="ECO:0000313" key="4">
    <source>
        <dbReference type="EMBL" id="KAJ7729359.1"/>
    </source>
</evidence>
<dbReference type="EMBL" id="JARKIB010000166">
    <property type="protein sequence ID" value="KAJ7729359.1"/>
    <property type="molecule type" value="Genomic_DNA"/>
</dbReference>
<comment type="caution">
    <text evidence="3">The sequence shown here is derived from an EMBL/GenBank/DDBJ whole genome shotgun (WGS) entry which is preliminary data.</text>
</comment>
<organism evidence="3 5">
    <name type="scientific">Mycena metata</name>
    <dbReference type="NCBI Taxonomy" id="1033252"/>
    <lineage>
        <taxon>Eukaryota</taxon>
        <taxon>Fungi</taxon>
        <taxon>Dikarya</taxon>
        <taxon>Basidiomycota</taxon>
        <taxon>Agaricomycotina</taxon>
        <taxon>Agaricomycetes</taxon>
        <taxon>Agaricomycetidae</taxon>
        <taxon>Agaricales</taxon>
        <taxon>Marasmiineae</taxon>
        <taxon>Mycenaceae</taxon>
        <taxon>Mycena</taxon>
    </lineage>
</organism>
<name>A0AAD7DSA9_9AGAR</name>
<evidence type="ECO:0000313" key="3">
    <source>
        <dbReference type="EMBL" id="KAJ7697115.1"/>
    </source>
</evidence>
<feature type="compositionally biased region" description="Low complexity" evidence="1">
    <location>
        <begin position="67"/>
        <end position="79"/>
    </location>
</feature>
<sequence length="178" mass="19039">MSHTETTEDIMALAQQACTQLNDSRADVQLLLIAVPAPANRPLAFQDFPASPSSSSESEDEEDQEQDSNTSQSSSSSVYDADDDDSPPAPPPSVASSRSNRAFPFKKLRGLLTVFFAFLLLLLNQALMIAFLHIHLPVPQTPAVQIPVPGGFPATPPFGIGGPQTFVVVVLCRKDGGY</sequence>
<proteinExistence type="predicted"/>
<dbReference type="EMBL" id="JARKIB010000616">
    <property type="protein sequence ID" value="KAJ7697115.1"/>
    <property type="molecule type" value="Genomic_DNA"/>
</dbReference>
<evidence type="ECO:0000256" key="1">
    <source>
        <dbReference type="SAM" id="MobiDB-lite"/>
    </source>
</evidence>
<keyword evidence="5" id="KW-1185">Reference proteome</keyword>
<gene>
    <name evidence="4" type="ORF">B0H16DRAFT_1587236</name>
    <name evidence="3" type="ORF">B0H16DRAFT_1903708</name>
</gene>
<accession>A0AAD7DSA9</accession>
<feature type="compositionally biased region" description="Acidic residues" evidence="1">
    <location>
        <begin position="57"/>
        <end position="66"/>
    </location>
</feature>
<keyword evidence="2" id="KW-0812">Transmembrane</keyword>
<keyword evidence="2" id="KW-0472">Membrane</keyword>
<evidence type="ECO:0000256" key="2">
    <source>
        <dbReference type="SAM" id="Phobius"/>
    </source>
</evidence>
<feature type="compositionally biased region" description="Low complexity" evidence="1">
    <location>
        <begin position="46"/>
        <end position="56"/>
    </location>
</feature>
<keyword evidence="2" id="KW-1133">Transmembrane helix</keyword>
<dbReference type="AlphaFoldDB" id="A0AAD7DSA9"/>
<dbReference type="Proteomes" id="UP001215598">
    <property type="component" value="Unassembled WGS sequence"/>
</dbReference>
<feature type="region of interest" description="Disordered" evidence="1">
    <location>
        <begin position="42"/>
        <end position="98"/>
    </location>
</feature>
<reference evidence="3" key="1">
    <citation type="submission" date="2023-03" db="EMBL/GenBank/DDBJ databases">
        <title>Massive genome expansion in bonnet fungi (Mycena s.s.) driven by repeated elements and novel gene families across ecological guilds.</title>
        <authorList>
            <consortium name="Lawrence Berkeley National Laboratory"/>
            <person name="Harder C.B."/>
            <person name="Miyauchi S."/>
            <person name="Viragh M."/>
            <person name="Kuo A."/>
            <person name="Thoen E."/>
            <person name="Andreopoulos B."/>
            <person name="Lu D."/>
            <person name="Skrede I."/>
            <person name="Drula E."/>
            <person name="Henrissat B."/>
            <person name="Morin E."/>
            <person name="Kohler A."/>
            <person name="Barry K."/>
            <person name="LaButti K."/>
            <person name="Morin E."/>
            <person name="Salamov A."/>
            <person name="Lipzen A."/>
            <person name="Mereny Z."/>
            <person name="Hegedus B."/>
            <person name="Baldrian P."/>
            <person name="Stursova M."/>
            <person name="Weitz H."/>
            <person name="Taylor A."/>
            <person name="Grigoriev I.V."/>
            <person name="Nagy L.G."/>
            <person name="Martin F."/>
            <person name="Kauserud H."/>
        </authorList>
    </citation>
    <scope>NUCLEOTIDE SEQUENCE</scope>
    <source>
        <strain evidence="3">CBHHK182m</strain>
    </source>
</reference>
<protein>
    <submittedName>
        <fullName evidence="3">Uncharacterized protein</fullName>
    </submittedName>
</protein>